<dbReference type="OrthoDB" id="63267at2759"/>
<protein>
    <recommendedName>
        <fullName evidence="1">cAMP-dependent protein kinase</fullName>
        <ecNumber evidence="1">2.7.11.11</ecNumber>
    </recommendedName>
</protein>
<dbReference type="PANTHER" id="PTHR24353:SF153">
    <property type="entry name" value="CAMP-DEPENDENT PROTEIN KINASE CATALYTIC SUBUNIT 1"/>
    <property type="match status" value="1"/>
</dbReference>
<dbReference type="AlphaFoldDB" id="A0A0V1H9T2"/>
<keyword evidence="6 9" id="KW-0067">ATP-binding</keyword>
<dbReference type="Proteomes" id="UP000055024">
    <property type="component" value="Unassembled WGS sequence"/>
</dbReference>
<feature type="domain" description="AGC-kinase C-terminal" evidence="12">
    <location>
        <begin position="305"/>
        <end position="357"/>
    </location>
</feature>
<dbReference type="InterPro" id="IPR011009">
    <property type="entry name" value="Kinase-like_dom_sf"/>
</dbReference>
<proteinExistence type="inferred from homology"/>
<evidence type="ECO:0000313" key="13">
    <source>
        <dbReference type="EMBL" id="KRZ07120.1"/>
    </source>
</evidence>
<accession>A0A0V1H9T2</accession>
<evidence type="ECO:0000259" key="11">
    <source>
        <dbReference type="PROSITE" id="PS50011"/>
    </source>
</evidence>
<dbReference type="InterPro" id="IPR000961">
    <property type="entry name" value="AGC-kinase_C"/>
</dbReference>
<keyword evidence="3" id="KW-0808">Transferase</keyword>
<evidence type="ECO:0000256" key="9">
    <source>
        <dbReference type="PROSITE-ProRule" id="PRU10141"/>
    </source>
</evidence>
<dbReference type="EC" id="2.7.11.11" evidence="1"/>
<dbReference type="EMBL" id="JYDP01000107">
    <property type="protein sequence ID" value="KRZ07120.1"/>
    <property type="molecule type" value="Genomic_DNA"/>
</dbReference>
<dbReference type="SMART" id="SM00220">
    <property type="entry name" value="S_TKc"/>
    <property type="match status" value="1"/>
</dbReference>
<evidence type="ECO:0000256" key="6">
    <source>
        <dbReference type="ARBA" id="ARBA00022840"/>
    </source>
</evidence>
<keyword evidence="2 10" id="KW-0723">Serine/threonine-protein kinase</keyword>
<dbReference type="STRING" id="268475.A0A0V1H9T2"/>
<keyword evidence="5 13" id="KW-0418">Kinase</keyword>
<evidence type="ECO:0000256" key="1">
    <source>
        <dbReference type="ARBA" id="ARBA00012444"/>
    </source>
</evidence>
<organism evidence="13 14">
    <name type="scientific">Trichinella zimbabwensis</name>
    <dbReference type="NCBI Taxonomy" id="268475"/>
    <lineage>
        <taxon>Eukaryota</taxon>
        <taxon>Metazoa</taxon>
        <taxon>Ecdysozoa</taxon>
        <taxon>Nematoda</taxon>
        <taxon>Enoplea</taxon>
        <taxon>Dorylaimia</taxon>
        <taxon>Trichinellida</taxon>
        <taxon>Trichinellidae</taxon>
        <taxon>Trichinella</taxon>
    </lineage>
</organism>
<dbReference type="SUPFAM" id="SSF56112">
    <property type="entry name" value="Protein kinase-like (PK-like)"/>
    <property type="match status" value="1"/>
</dbReference>
<evidence type="ECO:0000256" key="5">
    <source>
        <dbReference type="ARBA" id="ARBA00022777"/>
    </source>
</evidence>
<dbReference type="GO" id="GO:0005952">
    <property type="term" value="C:cAMP-dependent protein kinase complex"/>
    <property type="evidence" value="ECO:0007669"/>
    <property type="project" value="TreeGrafter"/>
</dbReference>
<dbReference type="PANTHER" id="PTHR24353">
    <property type="entry name" value="CYCLIC NUCLEOTIDE-DEPENDENT PROTEIN KINASE"/>
    <property type="match status" value="1"/>
</dbReference>
<dbReference type="FunFam" id="1.10.510.10:FF:000008">
    <property type="entry name" value="Non-specific serine/threonine protein kinase"/>
    <property type="match status" value="1"/>
</dbReference>
<evidence type="ECO:0000259" key="12">
    <source>
        <dbReference type="PROSITE" id="PS51285"/>
    </source>
</evidence>
<evidence type="ECO:0000256" key="2">
    <source>
        <dbReference type="ARBA" id="ARBA00022527"/>
    </source>
</evidence>
<evidence type="ECO:0000256" key="10">
    <source>
        <dbReference type="RuleBase" id="RU000304"/>
    </source>
</evidence>
<dbReference type="GO" id="GO:0005524">
    <property type="term" value="F:ATP binding"/>
    <property type="evidence" value="ECO:0007669"/>
    <property type="project" value="UniProtKB-UniRule"/>
</dbReference>
<comment type="caution">
    <text evidence="13">The sequence shown here is derived from an EMBL/GenBank/DDBJ whole genome shotgun (WGS) entry which is preliminary data.</text>
</comment>
<evidence type="ECO:0000256" key="4">
    <source>
        <dbReference type="ARBA" id="ARBA00022741"/>
    </source>
</evidence>
<dbReference type="InterPro" id="IPR000719">
    <property type="entry name" value="Prot_kinase_dom"/>
</dbReference>
<dbReference type="GO" id="GO:0005634">
    <property type="term" value="C:nucleus"/>
    <property type="evidence" value="ECO:0007669"/>
    <property type="project" value="TreeGrafter"/>
</dbReference>
<feature type="domain" description="Protein kinase" evidence="11">
    <location>
        <begin position="48"/>
        <end position="304"/>
    </location>
</feature>
<comment type="similarity">
    <text evidence="10">Belongs to the protein kinase superfamily.</text>
</comment>
<gene>
    <name evidence="13" type="primary">Prkaca</name>
    <name evidence="13" type="ORF">T11_8530</name>
</gene>
<dbReference type="PROSITE" id="PS50011">
    <property type="entry name" value="PROTEIN_KINASE_DOM"/>
    <property type="match status" value="1"/>
</dbReference>
<dbReference type="GO" id="GO:0005829">
    <property type="term" value="C:cytosol"/>
    <property type="evidence" value="ECO:0007669"/>
    <property type="project" value="TreeGrafter"/>
</dbReference>
<evidence type="ECO:0000256" key="7">
    <source>
        <dbReference type="ARBA" id="ARBA00047292"/>
    </source>
</evidence>
<comment type="catalytic activity">
    <reaction evidence="7">
        <text>L-threonyl-[protein] + ATP = O-phospho-L-threonyl-[protein] + ADP + H(+)</text>
        <dbReference type="Rhea" id="RHEA:46608"/>
        <dbReference type="Rhea" id="RHEA-COMP:11060"/>
        <dbReference type="Rhea" id="RHEA-COMP:11605"/>
        <dbReference type="ChEBI" id="CHEBI:15378"/>
        <dbReference type="ChEBI" id="CHEBI:30013"/>
        <dbReference type="ChEBI" id="CHEBI:30616"/>
        <dbReference type="ChEBI" id="CHEBI:61977"/>
        <dbReference type="ChEBI" id="CHEBI:456216"/>
        <dbReference type="EC" id="2.7.11.11"/>
    </reaction>
</comment>
<dbReference type="InterPro" id="IPR008271">
    <property type="entry name" value="Ser/Thr_kinase_AS"/>
</dbReference>
<evidence type="ECO:0000313" key="14">
    <source>
        <dbReference type="Proteomes" id="UP000055024"/>
    </source>
</evidence>
<name>A0A0V1H9T2_9BILA</name>
<dbReference type="GO" id="GO:0004691">
    <property type="term" value="F:cAMP-dependent protein kinase activity"/>
    <property type="evidence" value="ECO:0007669"/>
    <property type="project" value="UniProtKB-EC"/>
</dbReference>
<dbReference type="InterPro" id="IPR017441">
    <property type="entry name" value="Protein_kinase_ATP_BS"/>
</dbReference>
<dbReference type="Gene3D" id="3.30.200.20">
    <property type="entry name" value="Phosphorylase Kinase, domain 1"/>
    <property type="match status" value="1"/>
</dbReference>
<comment type="catalytic activity">
    <reaction evidence="8">
        <text>L-seryl-[protein] + ATP = O-phospho-L-seryl-[protein] + ADP + H(+)</text>
        <dbReference type="Rhea" id="RHEA:17989"/>
        <dbReference type="Rhea" id="RHEA-COMP:9863"/>
        <dbReference type="Rhea" id="RHEA-COMP:11604"/>
        <dbReference type="ChEBI" id="CHEBI:15378"/>
        <dbReference type="ChEBI" id="CHEBI:29999"/>
        <dbReference type="ChEBI" id="CHEBI:30616"/>
        <dbReference type="ChEBI" id="CHEBI:83421"/>
        <dbReference type="ChEBI" id="CHEBI:456216"/>
        <dbReference type="EC" id="2.7.11.11"/>
    </reaction>
</comment>
<keyword evidence="4 9" id="KW-0547">Nucleotide-binding</keyword>
<evidence type="ECO:0000256" key="3">
    <source>
        <dbReference type="ARBA" id="ARBA00022679"/>
    </source>
</evidence>
<reference evidence="13 14" key="1">
    <citation type="submission" date="2015-01" db="EMBL/GenBank/DDBJ databases">
        <title>Evolution of Trichinella species and genotypes.</title>
        <authorList>
            <person name="Korhonen P.K."/>
            <person name="Edoardo P."/>
            <person name="Giuseppe L.R."/>
            <person name="Gasser R.B."/>
        </authorList>
    </citation>
    <scope>NUCLEOTIDE SEQUENCE [LARGE SCALE GENOMIC DNA]</scope>
    <source>
        <strain evidence="13">ISS1029</strain>
    </source>
</reference>
<keyword evidence="14" id="KW-1185">Reference proteome</keyword>
<feature type="binding site" evidence="9">
    <location>
        <position position="81"/>
    </location>
    <ligand>
        <name>ATP</name>
        <dbReference type="ChEBI" id="CHEBI:30616"/>
    </ligand>
</feature>
<dbReference type="FunFam" id="3.30.200.20:FF:000042">
    <property type="entry name" value="Aurora kinase A"/>
    <property type="match status" value="1"/>
</dbReference>
<dbReference type="PROSITE" id="PS51285">
    <property type="entry name" value="AGC_KINASE_CTER"/>
    <property type="match status" value="1"/>
</dbReference>
<dbReference type="Pfam" id="PF00069">
    <property type="entry name" value="Pkinase"/>
    <property type="match status" value="1"/>
</dbReference>
<dbReference type="Gene3D" id="1.10.510.10">
    <property type="entry name" value="Transferase(Phosphotransferase) domain 1"/>
    <property type="match status" value="1"/>
</dbReference>
<dbReference type="PROSITE" id="PS00107">
    <property type="entry name" value="PROTEIN_KINASE_ATP"/>
    <property type="match status" value="1"/>
</dbReference>
<evidence type="ECO:0000256" key="8">
    <source>
        <dbReference type="ARBA" id="ARBA00047454"/>
    </source>
</evidence>
<dbReference type="PROSITE" id="PS00108">
    <property type="entry name" value="PROTEIN_KINASE_ST"/>
    <property type="match status" value="1"/>
</dbReference>
<dbReference type="SMART" id="SM00133">
    <property type="entry name" value="S_TK_X"/>
    <property type="match status" value="1"/>
</dbReference>
<sequence>MNPNCSEYNKVDEASTSTSVSMLLPKCNGHSLQESNDSSPSMFIDERFRIISTLGKGNYGTVVLAEEKETKRRCAIKIIKKRELMLSSLGFKQVFNEKSILQTAQFPFIVDFYGSFKSNSNLFLMLEFVQGGDLFTHLRKMNRFSEDVAKFFAIQIVLAFEYLHQLDIIYRDLKPENILLDQHGYCKLADFGMSKQLNNQRTYTICGTWEYIAPEIIKNQGYGTSIDWWMLGILLYDLCNGRTPFKAASLNELQQAILKGKYRMCQKFSAPLKSLIRQLLKTDCRKRIGCRGGDAREIKAHAWFNNINQRAVLQRRITSPFLPTIKDCDDMNNFDFYEETAISESSEIELENIFHDF</sequence>